<gene>
    <name evidence="2" type="ORF">FAK_04390</name>
</gene>
<dbReference type="Proteomes" id="UP001366166">
    <property type="component" value="Chromosome"/>
</dbReference>
<protein>
    <submittedName>
        <fullName evidence="2">FmdB family transcriptional regulator</fullName>
    </submittedName>
</protein>
<sequence>MPIYEFRCESCQSVFEHLAMTSGELVEIKCPSCGGGEISRVMSTCASVVHGSKNAPSASGPTVENRSCANAGNCGTITLPGID</sequence>
<dbReference type="EMBL" id="AP028679">
    <property type="protein sequence ID" value="BEQ13373.1"/>
    <property type="molecule type" value="Genomic_DNA"/>
</dbReference>
<reference evidence="3" key="1">
    <citation type="journal article" date="2023" name="Arch. Microbiol.">
        <title>Desulfoferula mesophilus gen. nov. sp. nov., a mesophilic sulfate-reducing bacterium isolated from a brackish lake sediment.</title>
        <authorList>
            <person name="Watanabe T."/>
            <person name="Yabe T."/>
            <person name="Tsuji J.M."/>
            <person name="Fukui M."/>
        </authorList>
    </citation>
    <scope>NUCLEOTIDE SEQUENCE [LARGE SCALE GENOMIC DNA]</scope>
    <source>
        <strain evidence="3">12FAK</strain>
    </source>
</reference>
<dbReference type="AlphaFoldDB" id="A0AAU9E8A6"/>
<dbReference type="SMART" id="SM00834">
    <property type="entry name" value="CxxC_CXXC_SSSS"/>
    <property type="match status" value="1"/>
</dbReference>
<dbReference type="KEGG" id="dmp:FAK_04390"/>
<evidence type="ECO:0000313" key="2">
    <source>
        <dbReference type="EMBL" id="BEQ13373.1"/>
    </source>
</evidence>
<dbReference type="Pfam" id="PF09723">
    <property type="entry name" value="Zn_ribbon_8"/>
    <property type="match status" value="1"/>
</dbReference>
<proteinExistence type="predicted"/>
<accession>A0AAU9E8A6</accession>
<organism evidence="2 3">
    <name type="scientific">Desulfoferula mesophila</name>
    <dbReference type="NCBI Taxonomy" id="3058419"/>
    <lineage>
        <taxon>Bacteria</taxon>
        <taxon>Pseudomonadati</taxon>
        <taxon>Thermodesulfobacteriota</taxon>
        <taxon>Desulfarculia</taxon>
        <taxon>Desulfarculales</taxon>
        <taxon>Desulfarculaceae</taxon>
        <taxon>Desulfoferula</taxon>
    </lineage>
</organism>
<dbReference type="NCBIfam" id="TIGR02605">
    <property type="entry name" value="CxxC_CxxC_SSSS"/>
    <property type="match status" value="1"/>
</dbReference>
<evidence type="ECO:0000313" key="3">
    <source>
        <dbReference type="Proteomes" id="UP001366166"/>
    </source>
</evidence>
<name>A0AAU9E8A6_9BACT</name>
<dbReference type="RefSeq" id="WP_338605019.1">
    <property type="nucleotide sequence ID" value="NZ_AP028679.1"/>
</dbReference>
<evidence type="ECO:0000259" key="1">
    <source>
        <dbReference type="SMART" id="SM00834"/>
    </source>
</evidence>
<dbReference type="InterPro" id="IPR013429">
    <property type="entry name" value="Regulatory_FmdB_Zinc_ribbon"/>
</dbReference>
<keyword evidence="3" id="KW-1185">Reference proteome</keyword>
<feature type="domain" description="Putative regulatory protein FmdB zinc ribbon" evidence="1">
    <location>
        <begin position="1"/>
        <end position="43"/>
    </location>
</feature>